<dbReference type="OrthoDB" id="5615941at2"/>
<name>A0A497YCQ8_9SPHI</name>
<dbReference type="PANTHER" id="PTHR30485">
    <property type="entry name" value="NI/FE-HYDROGENASE 1 B-TYPE CYTOCHROME SUBUNIT"/>
    <property type="match status" value="1"/>
</dbReference>
<keyword evidence="11" id="KW-1185">Reference proteome</keyword>
<feature type="transmembrane region" description="Helical" evidence="6">
    <location>
        <begin position="26"/>
        <end position="49"/>
    </location>
</feature>
<comment type="subcellular location">
    <subcellularLocation>
        <location evidence="1">Cell membrane</location>
        <topology evidence="1">Multi-pass membrane protein</topology>
    </subcellularLocation>
</comment>
<organism evidence="8 10">
    <name type="scientific">Pedobacter alluvionis</name>
    <dbReference type="NCBI Taxonomy" id="475253"/>
    <lineage>
        <taxon>Bacteria</taxon>
        <taxon>Pseudomonadati</taxon>
        <taxon>Bacteroidota</taxon>
        <taxon>Sphingobacteriia</taxon>
        <taxon>Sphingobacteriales</taxon>
        <taxon>Sphingobacteriaceae</taxon>
        <taxon>Pedobacter</taxon>
    </lineage>
</organism>
<feature type="domain" description="Cytochrome b561 bacterial/Ni-hydrogenase" evidence="7">
    <location>
        <begin position="20"/>
        <end position="219"/>
    </location>
</feature>
<dbReference type="Proteomes" id="UP000297429">
    <property type="component" value="Unassembled WGS sequence"/>
</dbReference>
<evidence type="ECO:0000256" key="6">
    <source>
        <dbReference type="SAM" id="Phobius"/>
    </source>
</evidence>
<dbReference type="Pfam" id="PF01292">
    <property type="entry name" value="Ni_hydr_CYTB"/>
    <property type="match status" value="1"/>
</dbReference>
<sequence>MSIIEPANREIGAIKKGKKYAPATRLWHRLNFIIISGSLFTVLINSTLFDGTQRSFVKNELINAGVSISDKQAGAVTHGLEDQVWGIHIYFGYALAALFLFRLIAAFFMPHSQKLFPKLKKAYQAYVILKKERETAKHELVVKGLYLIFYLLLLIMVATGLLLAFEDYTGIPENINHSIKEFHGFCMYLILGFIVLHLAGVFFAERKDGKGIVSDMINGGEN</sequence>
<evidence type="ECO:0000256" key="4">
    <source>
        <dbReference type="ARBA" id="ARBA00022989"/>
    </source>
</evidence>
<dbReference type="RefSeq" id="WP_121282870.1">
    <property type="nucleotide sequence ID" value="NZ_RCCK01000010.1"/>
</dbReference>
<keyword evidence="2" id="KW-1003">Cell membrane</keyword>
<keyword evidence="3 6" id="KW-0812">Transmembrane</keyword>
<keyword evidence="5 6" id="KW-0472">Membrane</keyword>
<dbReference type="EMBL" id="RCCK01000010">
    <property type="protein sequence ID" value="RLJ80266.1"/>
    <property type="molecule type" value="Genomic_DNA"/>
</dbReference>
<dbReference type="GO" id="GO:0020037">
    <property type="term" value="F:heme binding"/>
    <property type="evidence" value="ECO:0007669"/>
    <property type="project" value="TreeGrafter"/>
</dbReference>
<feature type="transmembrane region" description="Helical" evidence="6">
    <location>
        <begin position="185"/>
        <end position="204"/>
    </location>
</feature>
<evidence type="ECO:0000256" key="1">
    <source>
        <dbReference type="ARBA" id="ARBA00004651"/>
    </source>
</evidence>
<comment type="caution">
    <text evidence="8">The sequence shown here is derived from an EMBL/GenBank/DDBJ whole genome shotgun (WGS) entry which is preliminary data.</text>
</comment>
<dbReference type="Gene3D" id="1.20.950.20">
    <property type="entry name" value="Transmembrane di-heme cytochromes, Chain C"/>
    <property type="match status" value="1"/>
</dbReference>
<dbReference type="GO" id="GO:0005886">
    <property type="term" value="C:plasma membrane"/>
    <property type="evidence" value="ECO:0007669"/>
    <property type="project" value="UniProtKB-SubCell"/>
</dbReference>
<keyword evidence="4 6" id="KW-1133">Transmembrane helix</keyword>
<evidence type="ECO:0000256" key="3">
    <source>
        <dbReference type="ARBA" id="ARBA00022692"/>
    </source>
</evidence>
<evidence type="ECO:0000259" key="7">
    <source>
        <dbReference type="Pfam" id="PF01292"/>
    </source>
</evidence>
<feature type="transmembrane region" description="Helical" evidence="6">
    <location>
        <begin position="87"/>
        <end position="109"/>
    </location>
</feature>
<evidence type="ECO:0000313" key="8">
    <source>
        <dbReference type="EMBL" id="RLJ80266.1"/>
    </source>
</evidence>
<dbReference type="Proteomes" id="UP000273898">
    <property type="component" value="Unassembled WGS sequence"/>
</dbReference>
<accession>A0A497YCQ8</accession>
<dbReference type="EMBL" id="SOPX01000002">
    <property type="protein sequence ID" value="TFB31540.1"/>
    <property type="molecule type" value="Genomic_DNA"/>
</dbReference>
<dbReference type="InterPro" id="IPR051542">
    <property type="entry name" value="Hydrogenase_cytochrome"/>
</dbReference>
<protein>
    <submittedName>
        <fullName evidence="8 9">Cytochrome b</fullName>
    </submittedName>
</protein>
<gene>
    <name evidence="8" type="ORF">BCL90_1017</name>
    <name evidence="9" type="ORF">E3V97_13205</name>
</gene>
<dbReference type="InterPro" id="IPR011577">
    <property type="entry name" value="Cyt_b561_bac/Ni-Hgenase"/>
</dbReference>
<dbReference type="SUPFAM" id="SSF81342">
    <property type="entry name" value="Transmembrane di-heme cytochromes"/>
    <property type="match status" value="1"/>
</dbReference>
<reference evidence="8 10" key="1">
    <citation type="submission" date="2018-10" db="EMBL/GenBank/DDBJ databases">
        <title>Genomic Encyclopedia of Archaeal and Bacterial Type Strains, Phase II (KMG-II): from individual species to whole genera.</title>
        <authorList>
            <person name="Goeker M."/>
        </authorList>
    </citation>
    <scope>NUCLEOTIDE SEQUENCE [LARGE SCALE GENOMIC DNA]</scope>
    <source>
        <strain evidence="8 10">DSM 19624</strain>
    </source>
</reference>
<evidence type="ECO:0000256" key="2">
    <source>
        <dbReference type="ARBA" id="ARBA00022475"/>
    </source>
</evidence>
<dbReference type="GO" id="GO:0009055">
    <property type="term" value="F:electron transfer activity"/>
    <property type="evidence" value="ECO:0007669"/>
    <property type="project" value="InterPro"/>
</dbReference>
<dbReference type="PANTHER" id="PTHR30485:SF0">
    <property type="entry name" value="NI_FE-HYDROGENASE 1 B-TYPE CYTOCHROME SUBUNIT-RELATED"/>
    <property type="match status" value="1"/>
</dbReference>
<evidence type="ECO:0000256" key="5">
    <source>
        <dbReference type="ARBA" id="ARBA00023136"/>
    </source>
</evidence>
<evidence type="ECO:0000313" key="11">
    <source>
        <dbReference type="Proteomes" id="UP000297429"/>
    </source>
</evidence>
<feature type="transmembrane region" description="Helical" evidence="6">
    <location>
        <begin position="140"/>
        <end position="165"/>
    </location>
</feature>
<dbReference type="AlphaFoldDB" id="A0A497YCQ8"/>
<proteinExistence type="predicted"/>
<evidence type="ECO:0000313" key="9">
    <source>
        <dbReference type="EMBL" id="TFB31540.1"/>
    </source>
</evidence>
<evidence type="ECO:0000313" key="10">
    <source>
        <dbReference type="Proteomes" id="UP000273898"/>
    </source>
</evidence>
<dbReference type="InterPro" id="IPR016174">
    <property type="entry name" value="Di-haem_cyt_TM"/>
</dbReference>
<reference evidence="9 11" key="2">
    <citation type="submission" date="2019-03" db="EMBL/GenBank/DDBJ databases">
        <authorList>
            <person name="He R.-H."/>
        </authorList>
    </citation>
    <scope>NUCLEOTIDE SEQUENCE [LARGE SCALE GENOMIC DNA]</scope>
    <source>
        <strain evidence="9 11">DSM 19624</strain>
    </source>
</reference>
<dbReference type="GO" id="GO:0022904">
    <property type="term" value="P:respiratory electron transport chain"/>
    <property type="evidence" value="ECO:0007669"/>
    <property type="project" value="InterPro"/>
</dbReference>